<dbReference type="GO" id="GO:0071555">
    <property type="term" value="P:cell wall organization"/>
    <property type="evidence" value="ECO:0007669"/>
    <property type="project" value="UniProtKB-KW"/>
</dbReference>
<evidence type="ECO:0000313" key="8">
    <source>
        <dbReference type="EMBL" id="RIW12255.1"/>
    </source>
</evidence>
<dbReference type="InterPro" id="IPR003447">
    <property type="entry name" value="FEMABX"/>
</dbReference>
<evidence type="ECO:0000256" key="5">
    <source>
        <dbReference type="ARBA" id="ARBA00023315"/>
    </source>
</evidence>
<comment type="caution">
    <text evidence="8">The sequence shown here is derived from an EMBL/GenBank/DDBJ whole genome shotgun (WGS) entry which is preliminary data.</text>
</comment>
<dbReference type="RefSeq" id="WP_119479539.1">
    <property type="nucleotide sequence ID" value="NZ_QXML01000015.1"/>
</dbReference>
<gene>
    <name evidence="8" type="ORF">D0X99_19425</name>
</gene>
<feature type="domain" description="BioF2-like acetyltransferase" evidence="7">
    <location>
        <begin position="169"/>
        <end position="297"/>
    </location>
</feature>
<sequence length="353" mass="39845">MSEIQWLVTKEPVWLAKWDELQINQESGMFTQTSTWLNSYEAYGFDFELLLGMDEKEEILTGFGSLIVKAGPFKIYNCPWGPWSKTNELFDLATDAFLKRAKEIGAFACQLNPSLYDSSNSTHHSLQSKGFQKGNLLNKIYSPIHFNLIHLPQVSNADLESQLLKGFSENARRNIKSGLKNEVDMKPAQTPEEVRLAYTCFEQNAAREGYKIRDWNDLGPSLTASVLNGNALVFLALHEAKTVGAIWVAKGGRMLSYIMGGVERTEKDLKVGHLLQWRCIQKAAELGYSRYNISVGGSDGVVRFKSSFYPQELSAVGPSYHVLSPIKYQIFKSGYSFLEKNKKLAVKFLKLIR</sequence>
<evidence type="ECO:0000256" key="2">
    <source>
        <dbReference type="ARBA" id="ARBA00022679"/>
    </source>
</evidence>
<dbReference type="GO" id="GO:0016755">
    <property type="term" value="F:aminoacyltransferase activity"/>
    <property type="evidence" value="ECO:0007669"/>
    <property type="project" value="InterPro"/>
</dbReference>
<dbReference type="SUPFAM" id="SSF55729">
    <property type="entry name" value="Acyl-CoA N-acyltransferases (Nat)"/>
    <property type="match status" value="2"/>
</dbReference>
<dbReference type="PROSITE" id="PS51191">
    <property type="entry name" value="FEMABX"/>
    <property type="match status" value="1"/>
</dbReference>
<evidence type="ECO:0000256" key="3">
    <source>
        <dbReference type="ARBA" id="ARBA00022960"/>
    </source>
</evidence>
<dbReference type="Gene3D" id="3.40.630.30">
    <property type="match status" value="2"/>
</dbReference>
<organism evidence="8 9">
    <name type="scientific">Algoriphagus lacus</name>
    <dbReference type="NCBI Taxonomy" id="2056311"/>
    <lineage>
        <taxon>Bacteria</taxon>
        <taxon>Pseudomonadati</taxon>
        <taxon>Bacteroidota</taxon>
        <taxon>Cytophagia</taxon>
        <taxon>Cytophagales</taxon>
        <taxon>Cyclobacteriaceae</taxon>
        <taxon>Algoriphagus</taxon>
    </lineage>
</organism>
<dbReference type="GO" id="GO:0008360">
    <property type="term" value="P:regulation of cell shape"/>
    <property type="evidence" value="ECO:0007669"/>
    <property type="project" value="UniProtKB-KW"/>
</dbReference>
<evidence type="ECO:0000313" key="9">
    <source>
        <dbReference type="Proteomes" id="UP000283522"/>
    </source>
</evidence>
<keyword evidence="3" id="KW-0133">Cell shape</keyword>
<keyword evidence="5" id="KW-0012">Acyltransferase</keyword>
<dbReference type="InterPro" id="IPR050644">
    <property type="entry name" value="PG_Glycine_Bridge_Synth"/>
</dbReference>
<dbReference type="InterPro" id="IPR016181">
    <property type="entry name" value="Acyl_CoA_acyltransferase"/>
</dbReference>
<reference evidence="8 9" key="1">
    <citation type="submission" date="2018-09" db="EMBL/GenBank/DDBJ databases">
        <authorList>
            <person name="Wang X."/>
            <person name="Du Z."/>
        </authorList>
    </citation>
    <scope>NUCLEOTIDE SEQUENCE [LARGE SCALE GENOMIC DNA]</scope>
    <source>
        <strain evidence="8 9">N3</strain>
    </source>
</reference>
<dbReference type="EMBL" id="QXML01000015">
    <property type="protein sequence ID" value="RIW12255.1"/>
    <property type="molecule type" value="Genomic_DNA"/>
</dbReference>
<dbReference type="Proteomes" id="UP000283522">
    <property type="component" value="Unassembled WGS sequence"/>
</dbReference>
<evidence type="ECO:0000256" key="6">
    <source>
        <dbReference type="ARBA" id="ARBA00023316"/>
    </source>
</evidence>
<name>A0A418PLK3_9BACT</name>
<accession>A0A418PLK3</accession>
<proteinExistence type="inferred from homology"/>
<dbReference type="PANTHER" id="PTHR36174">
    <property type="entry name" value="LIPID II:GLYCINE GLYCYLTRANSFERASE"/>
    <property type="match status" value="1"/>
</dbReference>
<keyword evidence="2 8" id="KW-0808">Transferase</keyword>
<evidence type="ECO:0000256" key="1">
    <source>
        <dbReference type="ARBA" id="ARBA00009943"/>
    </source>
</evidence>
<keyword evidence="9" id="KW-1185">Reference proteome</keyword>
<protein>
    <submittedName>
        <fullName evidence="8">Peptidoglycan bridge formation glycyltransferase FemA/FemB family protein</fullName>
    </submittedName>
</protein>
<comment type="similarity">
    <text evidence="1">Belongs to the FemABX family.</text>
</comment>
<dbReference type="PANTHER" id="PTHR36174:SF1">
    <property type="entry name" value="LIPID II:GLYCINE GLYCYLTRANSFERASE"/>
    <property type="match status" value="1"/>
</dbReference>
<dbReference type="OrthoDB" id="1112315at2"/>
<dbReference type="AlphaFoldDB" id="A0A418PLK3"/>
<keyword evidence="6" id="KW-0961">Cell wall biogenesis/degradation</keyword>
<evidence type="ECO:0000259" key="7">
    <source>
        <dbReference type="Pfam" id="PF13480"/>
    </source>
</evidence>
<keyword evidence="4" id="KW-0573">Peptidoglycan synthesis</keyword>
<evidence type="ECO:0000256" key="4">
    <source>
        <dbReference type="ARBA" id="ARBA00022984"/>
    </source>
</evidence>
<dbReference type="GO" id="GO:0009252">
    <property type="term" value="P:peptidoglycan biosynthetic process"/>
    <property type="evidence" value="ECO:0007669"/>
    <property type="project" value="UniProtKB-KW"/>
</dbReference>
<dbReference type="Pfam" id="PF13480">
    <property type="entry name" value="Acetyltransf_6"/>
    <property type="match status" value="1"/>
</dbReference>
<dbReference type="InterPro" id="IPR038740">
    <property type="entry name" value="BioF2-like_GNAT_dom"/>
</dbReference>